<dbReference type="InterPro" id="IPR029017">
    <property type="entry name" value="Enolase-like_N"/>
</dbReference>
<dbReference type="SUPFAM" id="SSF54826">
    <property type="entry name" value="Enolase N-terminal domain-like"/>
    <property type="match status" value="1"/>
</dbReference>
<evidence type="ECO:0000313" key="2">
    <source>
        <dbReference type="EMBL" id="TFY98337.1"/>
    </source>
</evidence>
<evidence type="ECO:0000259" key="1">
    <source>
        <dbReference type="Pfam" id="PF13378"/>
    </source>
</evidence>
<dbReference type="EMBL" id="SMLK01000006">
    <property type="protein sequence ID" value="TFY98337.1"/>
    <property type="molecule type" value="Genomic_DNA"/>
</dbReference>
<reference evidence="2 3" key="1">
    <citation type="submission" date="2019-03" db="EMBL/GenBank/DDBJ databases">
        <title>Ramlibacter sp. 18x22-1, whole genome shotgun sequence.</title>
        <authorList>
            <person name="Zhang X."/>
            <person name="Feng G."/>
            <person name="Zhu H."/>
        </authorList>
    </citation>
    <scope>NUCLEOTIDE SEQUENCE [LARGE SCALE GENOMIC DNA]</scope>
    <source>
        <strain evidence="2 3">18x22-1</strain>
    </source>
</reference>
<sequence length="470" mass="51312">MTDTAPLFRIADIELYERPVQLRMPFRFGVVTLREAPQAFARARIELPGGRSGWGAAAELMAPKWFDKNLQLSNEDNFDQLRRVLRMAREAYLCDKSPATAFGHFARHFDAHQAAAAREGFNPLLASYGPALLDRAVLDALCRLQGISFYDAIRGNVAGIGPGRREFEGLGIDSFLASLQPHADIEARHTVGLVDAITAADLTEPVNDGLPETLEQVVATYGHRWFKLKVGGKVDADLQRLSAIAGVLDRLPHPYFASLDGNEQYESAAGIAELVAAIRATPALSRLWLSIVFIEQPITRKLALREDLRADGLGKPVIVDESDGELDSFVQARERGYAGVSSKTCKGFYKSLLNGARCAAWNREAGKPVYFLSAEDLTTQAGLSVQQDLALVNLLGIRHVERNGHHYVDGMAALPQSEQQAFLDAHSDLYERSHGAVRLKIREGRLAIASLAAPGFASGALPDFGAMRAL</sequence>
<dbReference type="InterPro" id="IPR029065">
    <property type="entry name" value="Enolase_C-like"/>
</dbReference>
<evidence type="ECO:0000313" key="3">
    <source>
        <dbReference type="Proteomes" id="UP000297839"/>
    </source>
</evidence>
<protein>
    <submittedName>
        <fullName evidence="2">Mandelate racemase</fullName>
    </submittedName>
</protein>
<comment type="caution">
    <text evidence="2">The sequence shown here is derived from an EMBL/GenBank/DDBJ whole genome shotgun (WGS) entry which is preliminary data.</text>
</comment>
<dbReference type="Proteomes" id="UP000297839">
    <property type="component" value="Unassembled WGS sequence"/>
</dbReference>
<organism evidence="2 3">
    <name type="scientific">Ramlibacter humi</name>
    <dbReference type="NCBI Taxonomy" id="2530451"/>
    <lineage>
        <taxon>Bacteria</taxon>
        <taxon>Pseudomonadati</taxon>
        <taxon>Pseudomonadota</taxon>
        <taxon>Betaproteobacteria</taxon>
        <taxon>Burkholderiales</taxon>
        <taxon>Comamonadaceae</taxon>
        <taxon>Ramlibacter</taxon>
    </lineage>
</organism>
<dbReference type="RefSeq" id="WP_135251030.1">
    <property type="nucleotide sequence ID" value="NZ_SMLK01000006.1"/>
</dbReference>
<dbReference type="AlphaFoldDB" id="A0A4Z0BJ93"/>
<proteinExistence type="predicted"/>
<keyword evidence="3" id="KW-1185">Reference proteome</keyword>
<dbReference type="Gene3D" id="3.20.20.120">
    <property type="entry name" value="Enolase-like C-terminal domain"/>
    <property type="match status" value="1"/>
</dbReference>
<dbReference type="Gene3D" id="3.30.390.10">
    <property type="entry name" value="Enolase-like, N-terminal domain"/>
    <property type="match status" value="1"/>
</dbReference>
<dbReference type="Pfam" id="PF13378">
    <property type="entry name" value="MR_MLE_C"/>
    <property type="match status" value="1"/>
</dbReference>
<dbReference type="OrthoDB" id="7809546at2"/>
<dbReference type="SUPFAM" id="SSF51604">
    <property type="entry name" value="Enolase C-terminal domain-like"/>
    <property type="match status" value="1"/>
</dbReference>
<gene>
    <name evidence="2" type="ORF">EZ216_17270</name>
</gene>
<accession>A0A4Z0BJ93</accession>
<name>A0A4Z0BJ93_9BURK</name>
<dbReference type="InterPro" id="IPR036849">
    <property type="entry name" value="Enolase-like_C_sf"/>
</dbReference>
<feature type="domain" description="Enolase C-terminal" evidence="1">
    <location>
        <begin position="212"/>
        <end position="406"/>
    </location>
</feature>